<organism evidence="3 4">
    <name type="scientific">Actinokineospora xionganensis</name>
    <dbReference type="NCBI Taxonomy" id="2684470"/>
    <lineage>
        <taxon>Bacteria</taxon>
        <taxon>Bacillati</taxon>
        <taxon>Actinomycetota</taxon>
        <taxon>Actinomycetes</taxon>
        <taxon>Pseudonocardiales</taxon>
        <taxon>Pseudonocardiaceae</taxon>
        <taxon>Actinokineospora</taxon>
    </lineage>
</organism>
<name>A0ABR7L338_9PSEU</name>
<dbReference type="EMBL" id="JABVED010000003">
    <property type="protein sequence ID" value="MBC6446839.1"/>
    <property type="molecule type" value="Genomic_DNA"/>
</dbReference>
<evidence type="ECO:0000313" key="3">
    <source>
        <dbReference type="EMBL" id="MBC6446839.1"/>
    </source>
</evidence>
<proteinExistence type="predicted"/>
<evidence type="ECO:0000256" key="1">
    <source>
        <dbReference type="SAM" id="MobiDB-lite"/>
    </source>
</evidence>
<feature type="compositionally biased region" description="Basic residues" evidence="1">
    <location>
        <begin position="181"/>
        <end position="190"/>
    </location>
</feature>
<sequence>MPSARTAALAAAVAVVCGSLMVPTTAAAAPQDVPSPPSNGAAFTPVAPTRVLDTRVGTGGRLGAVAAGGTTRLKLSAVPAEATAVVLNVTGVGATANTFVTVFPAGAPRPTASSLNLAPGDTRPNQVTATLGVDRSLDLFNNAGNTHLVADLAGFYAPGAGSKFTALPGKRVLDTRERQARGARRTRRRSVPAADPAVGHVRHVQPDRDGRHGGHVCDGLVGLGCAAHRLEYEPRSG</sequence>
<dbReference type="RefSeq" id="WP_187219142.1">
    <property type="nucleotide sequence ID" value="NZ_JABVED010000003.1"/>
</dbReference>
<dbReference type="Proteomes" id="UP000734823">
    <property type="component" value="Unassembled WGS sequence"/>
</dbReference>
<evidence type="ECO:0000313" key="4">
    <source>
        <dbReference type="Proteomes" id="UP000734823"/>
    </source>
</evidence>
<keyword evidence="4" id="KW-1185">Reference proteome</keyword>
<evidence type="ECO:0008006" key="5">
    <source>
        <dbReference type="Google" id="ProtNLM"/>
    </source>
</evidence>
<gene>
    <name evidence="3" type="ORF">GPZ80_06570</name>
</gene>
<feature type="chain" id="PRO_5046307487" description="DUF4397 domain-containing protein" evidence="2">
    <location>
        <begin position="29"/>
        <end position="237"/>
    </location>
</feature>
<evidence type="ECO:0000256" key="2">
    <source>
        <dbReference type="SAM" id="SignalP"/>
    </source>
</evidence>
<reference evidence="3 4" key="1">
    <citation type="submission" date="2020-06" db="EMBL/GenBank/DDBJ databases">
        <title>Actinokineospora xiongansis sp. nov., isolated from soil of Baiyangdian.</title>
        <authorList>
            <person name="Zhang X."/>
        </authorList>
    </citation>
    <scope>NUCLEOTIDE SEQUENCE [LARGE SCALE GENOMIC DNA]</scope>
    <source>
        <strain evidence="3 4">HBU206404</strain>
    </source>
</reference>
<protein>
    <recommendedName>
        <fullName evidence="5">DUF4397 domain-containing protein</fullName>
    </recommendedName>
</protein>
<feature type="region of interest" description="Disordered" evidence="1">
    <location>
        <begin position="176"/>
        <end position="196"/>
    </location>
</feature>
<keyword evidence="2" id="KW-0732">Signal</keyword>
<accession>A0ABR7L338</accession>
<feature type="signal peptide" evidence="2">
    <location>
        <begin position="1"/>
        <end position="28"/>
    </location>
</feature>
<comment type="caution">
    <text evidence="3">The sequence shown here is derived from an EMBL/GenBank/DDBJ whole genome shotgun (WGS) entry which is preliminary data.</text>
</comment>